<dbReference type="PANTHER" id="PTHR11731">
    <property type="entry name" value="PROTEASE FAMILY S9B,C DIPEPTIDYL-PEPTIDASE IV-RELATED"/>
    <property type="match status" value="1"/>
</dbReference>
<dbReference type="InterPro" id="IPR029058">
    <property type="entry name" value="AB_hydrolase_fold"/>
</dbReference>
<dbReference type="GO" id="GO:0008239">
    <property type="term" value="F:dipeptidyl-peptidase activity"/>
    <property type="evidence" value="ECO:0007669"/>
    <property type="project" value="TreeGrafter"/>
</dbReference>
<protein>
    <submittedName>
        <fullName evidence="3">Prolyl oligopeptidase family serine peptidase</fullName>
    </submittedName>
</protein>
<dbReference type="SUPFAM" id="SSF82171">
    <property type="entry name" value="DPP6 N-terminal domain-like"/>
    <property type="match status" value="1"/>
</dbReference>
<organism evidence="3 4">
    <name type="scientific">Marinigracilibium pacificum</name>
    <dbReference type="NCBI Taxonomy" id="2729599"/>
    <lineage>
        <taxon>Bacteria</taxon>
        <taxon>Pseudomonadati</taxon>
        <taxon>Bacteroidota</taxon>
        <taxon>Cytophagia</taxon>
        <taxon>Cytophagales</taxon>
        <taxon>Flammeovirgaceae</taxon>
        <taxon>Marinigracilibium</taxon>
    </lineage>
</organism>
<feature type="domain" description="Peptidase S9 prolyl oligopeptidase catalytic" evidence="1">
    <location>
        <begin position="548"/>
        <end position="742"/>
    </location>
</feature>
<dbReference type="InterPro" id="IPR050278">
    <property type="entry name" value="Serine_Prot_S9B/DPPIV"/>
</dbReference>
<evidence type="ECO:0000259" key="2">
    <source>
        <dbReference type="Pfam" id="PF00930"/>
    </source>
</evidence>
<dbReference type="GO" id="GO:0008236">
    <property type="term" value="F:serine-type peptidase activity"/>
    <property type="evidence" value="ECO:0007669"/>
    <property type="project" value="InterPro"/>
</dbReference>
<proteinExistence type="predicted"/>
<dbReference type="InterPro" id="IPR001375">
    <property type="entry name" value="Peptidase_S9_cat"/>
</dbReference>
<dbReference type="GO" id="GO:0006508">
    <property type="term" value="P:proteolysis"/>
    <property type="evidence" value="ECO:0007669"/>
    <property type="project" value="InterPro"/>
</dbReference>
<dbReference type="Pfam" id="PF00930">
    <property type="entry name" value="DPPIV_N"/>
    <property type="match status" value="1"/>
</dbReference>
<evidence type="ECO:0000259" key="1">
    <source>
        <dbReference type="Pfam" id="PF00326"/>
    </source>
</evidence>
<dbReference type="Gene3D" id="3.40.50.1820">
    <property type="entry name" value="alpha/beta hydrolase"/>
    <property type="match status" value="1"/>
</dbReference>
<dbReference type="SUPFAM" id="SSF53474">
    <property type="entry name" value="alpha/beta-Hydrolases"/>
    <property type="match status" value="1"/>
</dbReference>
<dbReference type="Proteomes" id="UP000559010">
    <property type="component" value="Unassembled WGS sequence"/>
</dbReference>
<comment type="caution">
    <text evidence="3">The sequence shown here is derived from an EMBL/GenBank/DDBJ whole genome shotgun (WGS) entry which is preliminary data.</text>
</comment>
<gene>
    <name evidence="3" type="ORF">HH304_05530</name>
</gene>
<dbReference type="EMBL" id="JABBNU010000003">
    <property type="protein sequence ID" value="NMM47853.1"/>
    <property type="molecule type" value="Genomic_DNA"/>
</dbReference>
<dbReference type="Pfam" id="PF00326">
    <property type="entry name" value="Peptidase_S9"/>
    <property type="match status" value="1"/>
</dbReference>
<dbReference type="RefSeq" id="WP_169678795.1">
    <property type="nucleotide sequence ID" value="NZ_JABBNU010000003.1"/>
</dbReference>
<reference evidence="3 4" key="1">
    <citation type="submission" date="2020-04" db="EMBL/GenBank/DDBJ databases">
        <title>Flammeovirgaceae bacterium KN852 isolated from deep sea.</title>
        <authorList>
            <person name="Zhang D.-C."/>
        </authorList>
    </citation>
    <scope>NUCLEOTIDE SEQUENCE [LARGE SCALE GENOMIC DNA]</scope>
    <source>
        <strain evidence="3 4">KN852</strain>
    </source>
</reference>
<sequence>MNLRILFFLILGGLSSLGYSQESKLLTLDRIYNSNEFSQDYQNPISWIENGDAYIILEYNDQNQNELIKYDSKKQTASPLLSATQLTPEGTSDPIYIEDFTMSEDESKILIFTNSSRVWRTNTKGDYWVYDLNTNKLTQIGSEFPESSLMFAKFSVDNQFVAYVMNFNLYMENFSTGEITQLTNDGTGDIINGTFDWAYEEEFGARDGFRWSPNTSYLAYWQLDASNVGSFNMINNTDSIYSKVIPVQYPKVGQDPSSAKIGILKTRSGDTQWVKLEGSTIQNYIPAIQWMNENTLIIQQINRKQNHLKVWVYDLTNNTTRLVYEEKNDSWIDLQYPDVTASHWGDNDLKIIDDGKSFIRLTEDNWRNAYKINIYNGEKTMLSPGAYDVASFGGKSDKLLYYLASPSSSSQRYLYTVDLKGNQKDKRLTPDSFEGINNYNISPNGKYAIHSHSSALSPTTVDFISLPDHKIIKQLITNEKYKEKLNSLAMPEVEFIKVTTDEGIEVDGRMIKPLNFDGSKQYPVIFHVYGEPWGQVATDNFVGLWNIMLAQQGYIVIDIDPRGSPCLKGSEWRKSIYRNIGRKNINDLGKAAAEIVKFPFIDAERVGVWGWSGGGSSTLNLMFRFPEVFKTGVAIAFVANQLTYDNIYQERYMGLPQENKEDFINGSPISHVEGLKGDLLLIHGTADDNVHYQNMELLVNELISKNKQFDMMSYPNRSHGIYEGKNTRRHLYTLITNYFNEKVPVNNLNQ</sequence>
<evidence type="ECO:0000313" key="3">
    <source>
        <dbReference type="EMBL" id="NMM47853.1"/>
    </source>
</evidence>
<dbReference type="Gene3D" id="2.140.10.30">
    <property type="entry name" value="Dipeptidylpeptidase IV, N-terminal domain"/>
    <property type="match status" value="1"/>
</dbReference>
<accession>A0A848ITP0</accession>
<dbReference type="PANTHER" id="PTHR11731:SF193">
    <property type="entry name" value="DIPEPTIDYL PEPTIDASE 9"/>
    <property type="match status" value="1"/>
</dbReference>
<name>A0A848ITP0_9BACT</name>
<dbReference type="InterPro" id="IPR002469">
    <property type="entry name" value="Peptidase_S9B_N"/>
</dbReference>
<feature type="domain" description="Dipeptidylpeptidase IV N-terminal" evidence="2">
    <location>
        <begin position="103"/>
        <end position="458"/>
    </location>
</feature>
<dbReference type="AlphaFoldDB" id="A0A848ITP0"/>
<evidence type="ECO:0000313" key="4">
    <source>
        <dbReference type="Proteomes" id="UP000559010"/>
    </source>
</evidence>
<keyword evidence="4" id="KW-1185">Reference proteome</keyword>